<dbReference type="PROSITE" id="PS51935">
    <property type="entry name" value="NLPC_P60"/>
    <property type="match status" value="1"/>
</dbReference>
<evidence type="ECO:0000256" key="4">
    <source>
        <dbReference type="ARBA" id="ARBA00022807"/>
    </source>
</evidence>
<dbReference type="Proteomes" id="UP000198956">
    <property type="component" value="Unassembled WGS sequence"/>
</dbReference>
<reference evidence="6 7" key="1">
    <citation type="submission" date="2016-10" db="EMBL/GenBank/DDBJ databases">
        <authorList>
            <person name="de Groot N.N."/>
        </authorList>
    </citation>
    <scope>NUCLEOTIDE SEQUENCE [LARGE SCALE GENOMIC DNA]</scope>
    <source>
        <strain evidence="6 7">L 420-91</strain>
    </source>
</reference>
<evidence type="ECO:0000313" key="6">
    <source>
        <dbReference type="EMBL" id="SDH67736.1"/>
    </source>
</evidence>
<dbReference type="Pfam" id="PF00877">
    <property type="entry name" value="NLPC_P60"/>
    <property type="match status" value="1"/>
</dbReference>
<dbReference type="OrthoDB" id="9813118at2"/>
<dbReference type="Gene3D" id="3.90.1720.10">
    <property type="entry name" value="endopeptidase domain like (from Nostoc punctiforme)"/>
    <property type="match status" value="1"/>
</dbReference>
<organism evidence="6 7">
    <name type="scientific">Aneurinibacillus thermoaerophilus</name>
    <dbReference type="NCBI Taxonomy" id="143495"/>
    <lineage>
        <taxon>Bacteria</taxon>
        <taxon>Bacillati</taxon>
        <taxon>Bacillota</taxon>
        <taxon>Bacilli</taxon>
        <taxon>Bacillales</taxon>
        <taxon>Paenibacillaceae</taxon>
        <taxon>Aneurinibacillus group</taxon>
        <taxon>Aneurinibacillus</taxon>
    </lineage>
</organism>
<dbReference type="EMBL" id="FNDE01000042">
    <property type="protein sequence ID" value="SDH67736.1"/>
    <property type="molecule type" value="Genomic_DNA"/>
</dbReference>
<evidence type="ECO:0000256" key="3">
    <source>
        <dbReference type="ARBA" id="ARBA00022801"/>
    </source>
</evidence>
<keyword evidence="4" id="KW-0788">Thiol protease</keyword>
<keyword evidence="2" id="KW-0645">Protease</keyword>
<dbReference type="InterPro" id="IPR000064">
    <property type="entry name" value="NLP_P60_dom"/>
</dbReference>
<dbReference type="AlphaFoldDB" id="A0A1G8ECX1"/>
<feature type="domain" description="NlpC/P60" evidence="5">
    <location>
        <begin position="112"/>
        <end position="235"/>
    </location>
</feature>
<name>A0A1G8ECX1_ANETH</name>
<evidence type="ECO:0000259" key="5">
    <source>
        <dbReference type="PROSITE" id="PS51935"/>
    </source>
</evidence>
<gene>
    <name evidence="6" type="ORF">SAMN04489735_104224</name>
</gene>
<sequence>MPSPSIGTGESFYGVKSCIRSGTFQPNPSANLGGMGKGECNNLLKRMITIAGMTGVLLTGMSNLVPQQAQAQQVESQQGEAYTWPHQVSTKQQTDPFTNNRPTQSANLTTGSATGLQIANYAKQFIGIPYVHGGRSPQTGFDCSGFTSYVYKHFGISISTGPIGQLKQGYQVSKSDMQPGDIVFFHSGSRSGYHEGIYIGNNQMIHAPAPGRGVQITDLSSSWCQSHFAQVRRYF</sequence>
<dbReference type="GO" id="GO:0008234">
    <property type="term" value="F:cysteine-type peptidase activity"/>
    <property type="evidence" value="ECO:0007669"/>
    <property type="project" value="UniProtKB-KW"/>
</dbReference>
<accession>A0A1G8ECX1</accession>
<protein>
    <submittedName>
        <fullName evidence="6">Cell wall-associated hydrolase, NlpC family</fullName>
    </submittedName>
</protein>
<dbReference type="InterPro" id="IPR051202">
    <property type="entry name" value="Peptidase_C40"/>
</dbReference>
<evidence type="ECO:0000256" key="1">
    <source>
        <dbReference type="ARBA" id="ARBA00007074"/>
    </source>
</evidence>
<keyword evidence="3 6" id="KW-0378">Hydrolase</keyword>
<comment type="similarity">
    <text evidence="1">Belongs to the peptidase C40 family.</text>
</comment>
<dbReference type="SUPFAM" id="SSF54001">
    <property type="entry name" value="Cysteine proteinases"/>
    <property type="match status" value="1"/>
</dbReference>
<dbReference type="PANTHER" id="PTHR47053:SF1">
    <property type="entry name" value="MUREIN DD-ENDOPEPTIDASE MEPH-RELATED"/>
    <property type="match status" value="1"/>
</dbReference>
<dbReference type="InterPro" id="IPR038765">
    <property type="entry name" value="Papain-like_cys_pep_sf"/>
</dbReference>
<evidence type="ECO:0000313" key="7">
    <source>
        <dbReference type="Proteomes" id="UP000198956"/>
    </source>
</evidence>
<evidence type="ECO:0000256" key="2">
    <source>
        <dbReference type="ARBA" id="ARBA00022670"/>
    </source>
</evidence>
<proteinExistence type="inferred from homology"/>
<dbReference type="GO" id="GO:0006508">
    <property type="term" value="P:proteolysis"/>
    <property type="evidence" value="ECO:0007669"/>
    <property type="project" value="UniProtKB-KW"/>
</dbReference>
<dbReference type="PANTHER" id="PTHR47053">
    <property type="entry name" value="MUREIN DD-ENDOPEPTIDASE MEPH-RELATED"/>
    <property type="match status" value="1"/>
</dbReference>